<dbReference type="AlphaFoldDB" id="A0A2G1XM50"/>
<reference evidence="1 2" key="1">
    <citation type="journal article" date="2017" name="Biochemistry">
        <title>Identification of the Biosynthetic Pathway for the Antibiotic Bicyclomycin.</title>
        <authorList>
            <person name="Patteson J."/>
            <person name="Cai W."/>
            <person name="Johnson R.A."/>
            <person name="Santa Maria K."/>
            <person name="Li B."/>
        </authorList>
    </citation>
    <scope>NUCLEOTIDE SEQUENCE [LARGE SCALE GENOMIC DNA]</scope>
    <source>
        <strain evidence="1 2">ATCC 21532</strain>
    </source>
</reference>
<accession>A0A2G1XM50</accession>
<dbReference type="OrthoDB" id="4325432at2"/>
<dbReference type="PANTHER" id="PTHR42305">
    <property type="entry name" value="MEMBRANE PROTEIN RV1733C-RELATED"/>
    <property type="match status" value="1"/>
</dbReference>
<protein>
    <submittedName>
        <fullName evidence="1">Uncharacterized protein</fullName>
    </submittedName>
</protein>
<proteinExistence type="predicted"/>
<dbReference type="Proteomes" id="UP000222531">
    <property type="component" value="Unassembled WGS sequence"/>
</dbReference>
<dbReference type="InterPro" id="IPR039708">
    <property type="entry name" value="MT1774/Rv1733c-like"/>
</dbReference>
<name>A0A2G1XM50_STRCJ</name>
<organism evidence="1 2">
    <name type="scientific">Streptomyces cinnamoneus</name>
    <name type="common">Streptoverticillium cinnamoneum</name>
    <dbReference type="NCBI Taxonomy" id="53446"/>
    <lineage>
        <taxon>Bacteria</taxon>
        <taxon>Bacillati</taxon>
        <taxon>Actinomycetota</taxon>
        <taxon>Actinomycetes</taxon>
        <taxon>Kitasatosporales</taxon>
        <taxon>Streptomycetaceae</taxon>
        <taxon>Streptomyces</taxon>
        <taxon>Streptomyces cinnamoneus group</taxon>
    </lineage>
</organism>
<keyword evidence="2" id="KW-1185">Reference proteome</keyword>
<evidence type="ECO:0000313" key="2">
    <source>
        <dbReference type="Proteomes" id="UP000222531"/>
    </source>
</evidence>
<dbReference type="PANTHER" id="PTHR42305:SF1">
    <property type="entry name" value="MEMBRANE PROTEIN RV1733C-RELATED"/>
    <property type="match status" value="1"/>
</dbReference>
<gene>
    <name evidence="1" type="ORF">BLA24_08555</name>
</gene>
<dbReference type="EMBL" id="NHZO01000093">
    <property type="protein sequence ID" value="PHQ52209.1"/>
    <property type="molecule type" value="Genomic_DNA"/>
</dbReference>
<comment type="caution">
    <text evidence="1">The sequence shown here is derived from an EMBL/GenBank/DDBJ whole genome shotgun (WGS) entry which is preliminary data.</text>
</comment>
<sequence length="203" mass="22035">MGATLSFRRCLRRRRRNPLRRRSDVLQTWVGVAAVALMLLVGPAVGWLTGSLAHGALQRAAHEQQRHRHLVTAVTVRPLPGGALGDHDGSAGRDVYRRALARWAGPDGTEHTAPVSVRQQAVRGERFPLWTDDGGRVAGRPMDPATAHVHAVLAGIAAAAAAAGLVEGARRLVVWRLTQRRYAEWDRAWERAGHTWGRAGAGS</sequence>
<evidence type="ECO:0000313" key="1">
    <source>
        <dbReference type="EMBL" id="PHQ52209.1"/>
    </source>
</evidence>